<name>Q6ZDA2_ORYSJ</name>
<dbReference type="AlphaFoldDB" id="Q6ZDA2"/>
<gene>
    <name evidence="1" type="primary">P0438H08.13</name>
</gene>
<dbReference type="EMBL" id="AP004460">
    <property type="protein sequence ID" value="BAC99499.1"/>
    <property type="molecule type" value="Genomic_DNA"/>
</dbReference>
<proteinExistence type="predicted"/>
<sequence>MRLRLCLVGSKVWILVEIKDDVTEKFLKKTSFSDLPIAPSVFAAAAVMVVELDVGRQLQAKNVPMV</sequence>
<dbReference type="Proteomes" id="UP000000763">
    <property type="component" value="Chromosome 8"/>
</dbReference>
<accession>Q6ZDA2</accession>
<reference evidence="2" key="1">
    <citation type="journal article" date="2005" name="Nature">
        <title>The map-based sequence of the rice genome.</title>
        <authorList>
            <consortium name="International rice genome sequencing project (IRGSP)"/>
            <person name="Matsumoto T."/>
            <person name="Wu J."/>
            <person name="Kanamori H."/>
            <person name="Katayose Y."/>
            <person name="Fujisawa M."/>
            <person name="Namiki N."/>
            <person name="Mizuno H."/>
            <person name="Yamamoto K."/>
            <person name="Antonio B.A."/>
            <person name="Baba T."/>
            <person name="Sakata K."/>
            <person name="Nagamura Y."/>
            <person name="Aoki H."/>
            <person name="Arikawa K."/>
            <person name="Arita K."/>
            <person name="Bito T."/>
            <person name="Chiden Y."/>
            <person name="Fujitsuka N."/>
            <person name="Fukunaka R."/>
            <person name="Hamada M."/>
            <person name="Harada C."/>
            <person name="Hayashi A."/>
            <person name="Hijishita S."/>
            <person name="Honda M."/>
            <person name="Hosokawa S."/>
            <person name="Ichikawa Y."/>
            <person name="Idonuma A."/>
            <person name="Iijima M."/>
            <person name="Ikeda M."/>
            <person name="Ikeno M."/>
            <person name="Ito K."/>
            <person name="Ito S."/>
            <person name="Ito T."/>
            <person name="Ito Y."/>
            <person name="Ito Y."/>
            <person name="Iwabuchi A."/>
            <person name="Kamiya K."/>
            <person name="Karasawa W."/>
            <person name="Kurita K."/>
            <person name="Katagiri S."/>
            <person name="Kikuta A."/>
            <person name="Kobayashi H."/>
            <person name="Kobayashi N."/>
            <person name="Machita K."/>
            <person name="Maehara T."/>
            <person name="Masukawa M."/>
            <person name="Mizubayashi T."/>
            <person name="Mukai Y."/>
            <person name="Nagasaki H."/>
            <person name="Nagata Y."/>
            <person name="Naito S."/>
            <person name="Nakashima M."/>
            <person name="Nakama Y."/>
            <person name="Nakamichi Y."/>
            <person name="Nakamura M."/>
            <person name="Meguro A."/>
            <person name="Negishi M."/>
            <person name="Ohta I."/>
            <person name="Ohta T."/>
            <person name="Okamoto M."/>
            <person name="Ono N."/>
            <person name="Saji S."/>
            <person name="Sakaguchi M."/>
            <person name="Sakai K."/>
            <person name="Shibata M."/>
            <person name="Shimokawa T."/>
            <person name="Song J."/>
            <person name="Takazaki Y."/>
            <person name="Terasawa K."/>
            <person name="Tsugane M."/>
            <person name="Tsuji K."/>
            <person name="Ueda S."/>
            <person name="Waki K."/>
            <person name="Yamagata H."/>
            <person name="Yamamoto M."/>
            <person name="Yamamoto S."/>
            <person name="Yamane H."/>
            <person name="Yoshiki S."/>
            <person name="Yoshihara R."/>
            <person name="Yukawa K."/>
            <person name="Zhong H."/>
            <person name="Yano M."/>
            <person name="Yuan Q."/>
            <person name="Ouyang S."/>
            <person name="Liu J."/>
            <person name="Jones K.M."/>
            <person name="Gansberger K."/>
            <person name="Moffat K."/>
            <person name="Hill J."/>
            <person name="Bera J."/>
            <person name="Fadrosh D."/>
            <person name="Jin S."/>
            <person name="Johri S."/>
            <person name="Kim M."/>
            <person name="Overton L."/>
            <person name="Reardon M."/>
            <person name="Tsitrin T."/>
            <person name="Vuong H."/>
            <person name="Weaver B."/>
            <person name="Ciecko A."/>
            <person name="Tallon L."/>
            <person name="Jackson J."/>
            <person name="Pai G."/>
            <person name="Aken S.V."/>
            <person name="Utterback T."/>
            <person name="Reidmuller S."/>
            <person name="Feldblyum T."/>
            <person name="Hsiao J."/>
            <person name="Zismann V."/>
            <person name="Iobst S."/>
            <person name="de Vazeille A.R."/>
            <person name="Buell C.R."/>
            <person name="Ying K."/>
            <person name="Li Y."/>
            <person name="Lu T."/>
            <person name="Huang Y."/>
            <person name="Zhao Q."/>
            <person name="Feng Q."/>
            <person name="Zhang L."/>
            <person name="Zhu J."/>
            <person name="Weng Q."/>
            <person name="Mu J."/>
            <person name="Lu Y."/>
            <person name="Fan D."/>
            <person name="Liu Y."/>
            <person name="Guan J."/>
            <person name="Zhang Y."/>
            <person name="Yu S."/>
            <person name="Liu X."/>
            <person name="Zhang Y."/>
            <person name="Hong G."/>
            <person name="Han B."/>
            <person name="Choisne N."/>
            <person name="Demange N."/>
            <person name="Orjeda G."/>
            <person name="Samain S."/>
            <person name="Cattolico L."/>
            <person name="Pelletier E."/>
            <person name="Couloux A."/>
            <person name="Segurens B."/>
            <person name="Wincker P."/>
            <person name="D'Hont A."/>
            <person name="Scarpelli C."/>
            <person name="Weissenbach J."/>
            <person name="Salanoubat M."/>
            <person name="Quetier F."/>
            <person name="Yu Y."/>
            <person name="Kim H.R."/>
            <person name="Rambo T."/>
            <person name="Currie J."/>
            <person name="Collura K."/>
            <person name="Luo M."/>
            <person name="Yang T."/>
            <person name="Ammiraju J.S.S."/>
            <person name="Engler F."/>
            <person name="Soderlund C."/>
            <person name="Wing R.A."/>
            <person name="Palmer L.E."/>
            <person name="de la Bastide M."/>
            <person name="Spiegel L."/>
            <person name="Nascimento L."/>
            <person name="Zutavern T."/>
            <person name="O'Shaughnessy A."/>
            <person name="Dike S."/>
            <person name="Dedhia N."/>
            <person name="Preston R."/>
            <person name="Balija V."/>
            <person name="McCombie W.R."/>
            <person name="Chow T."/>
            <person name="Chen H."/>
            <person name="Chung M."/>
            <person name="Chen C."/>
            <person name="Shaw J."/>
            <person name="Wu H."/>
            <person name="Hsiao K."/>
            <person name="Chao Y."/>
            <person name="Chu M."/>
            <person name="Cheng C."/>
            <person name="Hour A."/>
            <person name="Lee P."/>
            <person name="Lin S."/>
            <person name="Lin Y."/>
            <person name="Liou J."/>
            <person name="Liu S."/>
            <person name="Hsing Y."/>
            <person name="Raghuvanshi S."/>
            <person name="Mohanty A."/>
            <person name="Bharti A.K."/>
            <person name="Gaur A."/>
            <person name="Gupta V."/>
            <person name="Kumar D."/>
            <person name="Ravi V."/>
            <person name="Vij S."/>
            <person name="Kapur A."/>
            <person name="Khurana P."/>
            <person name="Khurana P."/>
            <person name="Khurana J.P."/>
            <person name="Tyagi A.K."/>
            <person name="Gaikwad K."/>
            <person name="Singh A."/>
            <person name="Dalal V."/>
            <person name="Srivastava S."/>
            <person name="Dixit A."/>
            <person name="Pal A.K."/>
            <person name="Ghazi I.A."/>
            <person name="Yadav M."/>
            <person name="Pandit A."/>
            <person name="Bhargava A."/>
            <person name="Sureshbabu K."/>
            <person name="Batra K."/>
            <person name="Sharma T.R."/>
            <person name="Mohapatra T."/>
            <person name="Singh N.K."/>
            <person name="Messing J."/>
            <person name="Nelson A.B."/>
            <person name="Fuks G."/>
            <person name="Kavchok S."/>
            <person name="Keizer G."/>
            <person name="Linton E."/>
            <person name="Llaca V."/>
            <person name="Song R."/>
            <person name="Tanyolac B."/>
            <person name="Young S."/>
            <person name="Ho-Il K."/>
            <person name="Hahn J.H."/>
            <person name="Sangsakoo G."/>
            <person name="Vanavichit A."/>
            <person name="de Mattos Luiz.A.T."/>
            <person name="Zimmer P.D."/>
            <person name="Malone G."/>
            <person name="Dellagostin O."/>
            <person name="de Oliveira A.C."/>
            <person name="Bevan M."/>
            <person name="Bancroft I."/>
            <person name="Minx P."/>
            <person name="Cordum H."/>
            <person name="Wilson R."/>
            <person name="Cheng Z."/>
            <person name="Jin W."/>
            <person name="Jiang J."/>
            <person name="Leong S.A."/>
            <person name="Iwama H."/>
            <person name="Gojobori T."/>
            <person name="Itoh T."/>
            <person name="Niimura Y."/>
            <person name="Fujii Y."/>
            <person name="Habara T."/>
            <person name="Sakai H."/>
            <person name="Sato Y."/>
            <person name="Wilson G."/>
            <person name="Kumar K."/>
            <person name="McCouch S."/>
            <person name="Juretic N."/>
            <person name="Hoen D."/>
            <person name="Wright S."/>
            <person name="Bruskiewich R."/>
            <person name="Bureau T."/>
            <person name="Miyao A."/>
            <person name="Hirochika H."/>
            <person name="Nishikawa T."/>
            <person name="Kadowaki K."/>
            <person name="Sugiura M."/>
            <person name="Burr B."/>
            <person name="Sasaki T."/>
        </authorList>
    </citation>
    <scope>NUCLEOTIDE SEQUENCE [LARGE SCALE GENOMIC DNA]</scope>
    <source>
        <strain evidence="2">cv. Nipponbare</strain>
    </source>
</reference>
<evidence type="ECO:0000313" key="1">
    <source>
        <dbReference type="EMBL" id="BAC99499.1"/>
    </source>
</evidence>
<protein>
    <submittedName>
        <fullName evidence="1">Uncharacterized protein</fullName>
    </submittedName>
</protein>
<reference evidence="2" key="2">
    <citation type="journal article" date="2008" name="Nucleic Acids Res.">
        <title>The rice annotation project database (RAP-DB): 2008 update.</title>
        <authorList>
            <consortium name="The rice annotation project (RAP)"/>
        </authorList>
    </citation>
    <scope>GENOME REANNOTATION</scope>
    <source>
        <strain evidence="2">cv. Nipponbare</strain>
    </source>
</reference>
<evidence type="ECO:0000313" key="2">
    <source>
        <dbReference type="Proteomes" id="UP000000763"/>
    </source>
</evidence>
<organism evidence="1 2">
    <name type="scientific">Oryza sativa subsp. japonica</name>
    <name type="common">Rice</name>
    <dbReference type="NCBI Taxonomy" id="39947"/>
    <lineage>
        <taxon>Eukaryota</taxon>
        <taxon>Viridiplantae</taxon>
        <taxon>Streptophyta</taxon>
        <taxon>Embryophyta</taxon>
        <taxon>Tracheophyta</taxon>
        <taxon>Spermatophyta</taxon>
        <taxon>Magnoliopsida</taxon>
        <taxon>Liliopsida</taxon>
        <taxon>Poales</taxon>
        <taxon>Poaceae</taxon>
        <taxon>BOP clade</taxon>
        <taxon>Oryzoideae</taxon>
        <taxon>Oryzeae</taxon>
        <taxon>Oryzinae</taxon>
        <taxon>Oryza</taxon>
        <taxon>Oryza sativa</taxon>
    </lineage>
</organism>